<dbReference type="SUPFAM" id="SSF46785">
    <property type="entry name" value="Winged helix' DNA-binding domain"/>
    <property type="match status" value="1"/>
</dbReference>
<dbReference type="InterPro" id="IPR036388">
    <property type="entry name" value="WH-like_DNA-bd_sf"/>
</dbReference>
<comment type="caution">
    <text evidence="2">The sequence shown here is derived from an EMBL/GenBank/DDBJ whole genome shotgun (WGS) entry which is preliminary data.</text>
</comment>
<evidence type="ECO:0000313" key="2">
    <source>
        <dbReference type="EMBL" id="GAG86812.1"/>
    </source>
</evidence>
<evidence type="ECO:0000259" key="1">
    <source>
        <dbReference type="Pfam" id="PF08100"/>
    </source>
</evidence>
<accession>X1C0C6</accession>
<dbReference type="AlphaFoldDB" id="X1C0C6"/>
<reference evidence="2" key="1">
    <citation type="journal article" date="2014" name="Front. Microbiol.">
        <title>High frequency of phylogenetically diverse reductive dehalogenase-homologous genes in deep subseafloor sedimentary metagenomes.</title>
        <authorList>
            <person name="Kawai M."/>
            <person name="Futagami T."/>
            <person name="Toyoda A."/>
            <person name="Takaki Y."/>
            <person name="Nishi S."/>
            <person name="Hori S."/>
            <person name="Arai W."/>
            <person name="Tsubouchi T."/>
            <person name="Morono Y."/>
            <person name="Uchiyama I."/>
            <person name="Ito T."/>
            <person name="Fujiyama A."/>
            <person name="Inagaki F."/>
            <person name="Takami H."/>
        </authorList>
    </citation>
    <scope>NUCLEOTIDE SEQUENCE</scope>
    <source>
        <strain evidence="2">Expedition CK06-06</strain>
    </source>
</reference>
<dbReference type="InterPro" id="IPR029063">
    <property type="entry name" value="SAM-dependent_MTases_sf"/>
</dbReference>
<dbReference type="InterPro" id="IPR036390">
    <property type="entry name" value="WH_DNA-bd_sf"/>
</dbReference>
<feature type="domain" description="O-methyltransferase dimerisation" evidence="1">
    <location>
        <begin position="13"/>
        <end position="88"/>
    </location>
</feature>
<dbReference type="EMBL" id="BART01019489">
    <property type="protein sequence ID" value="GAG86812.1"/>
    <property type="molecule type" value="Genomic_DNA"/>
</dbReference>
<dbReference type="InterPro" id="IPR016461">
    <property type="entry name" value="COMT-like"/>
</dbReference>
<name>X1C0C6_9ZZZZ</name>
<feature type="non-terminal residue" evidence="2">
    <location>
        <position position="152"/>
    </location>
</feature>
<dbReference type="Gene3D" id="1.10.10.10">
    <property type="entry name" value="Winged helix-like DNA-binding domain superfamily/Winged helix DNA-binding domain"/>
    <property type="match status" value="1"/>
</dbReference>
<proteinExistence type="predicted"/>
<gene>
    <name evidence="2" type="ORF">S01H4_36457</name>
</gene>
<dbReference type="PROSITE" id="PS51683">
    <property type="entry name" value="SAM_OMT_II"/>
    <property type="match status" value="1"/>
</dbReference>
<dbReference type="GO" id="GO:0046983">
    <property type="term" value="F:protein dimerization activity"/>
    <property type="evidence" value="ECO:0007669"/>
    <property type="project" value="InterPro"/>
</dbReference>
<dbReference type="GO" id="GO:0008168">
    <property type="term" value="F:methyltransferase activity"/>
    <property type="evidence" value="ECO:0007669"/>
    <property type="project" value="InterPro"/>
</dbReference>
<dbReference type="InterPro" id="IPR012967">
    <property type="entry name" value="COMT_dimerisation"/>
</dbReference>
<dbReference type="Pfam" id="PF08100">
    <property type="entry name" value="Dimerisation"/>
    <property type="match status" value="1"/>
</dbReference>
<protein>
    <recommendedName>
        <fullName evidence="1">O-methyltransferase dimerisation domain-containing protein</fullName>
    </recommendedName>
</protein>
<sequence length="152" mass="17058">MATRQMNPGELLEISGYFWKTCVLHTAVKLDVFTLIGDKQITAGQISHKLNGAQRGIERLLDALTAMDLLEKADSSYANTPLGKTFLTKDSAKYMGHMIMHHHHLVESWSQLDQAVLSGRPVKTRASFSNEEWRESFLMGMFNMAMGMAPNI</sequence>
<dbReference type="PANTHER" id="PTHR11746">
    <property type="entry name" value="O-METHYLTRANSFERASE"/>
    <property type="match status" value="1"/>
</dbReference>
<organism evidence="2">
    <name type="scientific">marine sediment metagenome</name>
    <dbReference type="NCBI Taxonomy" id="412755"/>
    <lineage>
        <taxon>unclassified sequences</taxon>
        <taxon>metagenomes</taxon>
        <taxon>ecological metagenomes</taxon>
    </lineage>
</organism>
<dbReference type="Gene3D" id="3.40.50.150">
    <property type="entry name" value="Vaccinia Virus protein VP39"/>
    <property type="match status" value="1"/>
</dbReference>